<accession>A0ABY3ZIV8</accession>
<feature type="transmembrane region" description="Helical" evidence="1">
    <location>
        <begin position="56"/>
        <end position="75"/>
    </location>
</feature>
<proteinExistence type="predicted"/>
<sequence length="76" mass="7808">MARILMFLVALAALVVIILGAASLLGRATDTAGTALRPIWGNKRGNLMAPTPFQKIAYGALLVVLLGVTSGFLGGL</sequence>
<evidence type="ECO:0000256" key="1">
    <source>
        <dbReference type="SAM" id="Phobius"/>
    </source>
</evidence>
<keyword evidence="1" id="KW-0472">Membrane</keyword>
<dbReference type="Proteomes" id="UP000831019">
    <property type="component" value="Chromosome"/>
</dbReference>
<name>A0ABY3ZIV8_9RHOB</name>
<keyword evidence="1" id="KW-1133">Transmembrane helix</keyword>
<keyword evidence="3" id="KW-1185">Reference proteome</keyword>
<dbReference type="RefSeq" id="WP_243262518.1">
    <property type="nucleotide sequence ID" value="NZ_CP085144.1"/>
</dbReference>
<keyword evidence="1" id="KW-0812">Transmembrane</keyword>
<gene>
    <name evidence="2" type="ORF">DSM109990_00876</name>
</gene>
<evidence type="ECO:0000313" key="3">
    <source>
        <dbReference type="Proteomes" id="UP000831019"/>
    </source>
</evidence>
<protein>
    <submittedName>
        <fullName evidence="2">Uncharacterized protein</fullName>
    </submittedName>
</protein>
<evidence type="ECO:0000313" key="2">
    <source>
        <dbReference type="EMBL" id="UOA14079.1"/>
    </source>
</evidence>
<reference evidence="3" key="1">
    <citation type="journal article" date="2022" name="Microorganisms">
        <title>Beyond the ABCs#Discovery of Three New Plasmid Types in Rhodobacterales (RepQ, RepY, RepW).</title>
        <authorList>
            <person name="Freese H.M."/>
            <person name="Ringel V."/>
            <person name="Overmann J."/>
            <person name="Petersen J."/>
        </authorList>
    </citation>
    <scope>NUCLEOTIDE SEQUENCE [LARGE SCALE GENOMIC DNA]</scope>
    <source>
        <strain evidence="3">DSM 109990</strain>
    </source>
</reference>
<organism evidence="2 3">
    <name type="scientific">Sulfitobacter dubius</name>
    <dbReference type="NCBI Taxonomy" id="218673"/>
    <lineage>
        <taxon>Bacteria</taxon>
        <taxon>Pseudomonadati</taxon>
        <taxon>Pseudomonadota</taxon>
        <taxon>Alphaproteobacteria</taxon>
        <taxon>Rhodobacterales</taxon>
        <taxon>Roseobacteraceae</taxon>
        <taxon>Sulfitobacter</taxon>
    </lineage>
</organism>
<dbReference type="EMBL" id="CP085144">
    <property type="protein sequence ID" value="UOA14079.1"/>
    <property type="molecule type" value="Genomic_DNA"/>
</dbReference>